<dbReference type="InParanoid" id="A0A3N4LUR3"/>
<keyword evidence="2" id="KW-1185">Reference proteome</keyword>
<dbReference type="AlphaFoldDB" id="A0A3N4LUR3"/>
<accession>A0A3N4LUR3</accession>
<dbReference type="OrthoDB" id="5450742at2759"/>
<reference evidence="1 2" key="1">
    <citation type="journal article" date="2018" name="Nat. Ecol. Evol.">
        <title>Pezizomycetes genomes reveal the molecular basis of ectomycorrhizal truffle lifestyle.</title>
        <authorList>
            <person name="Murat C."/>
            <person name="Payen T."/>
            <person name="Noel B."/>
            <person name="Kuo A."/>
            <person name="Morin E."/>
            <person name="Chen J."/>
            <person name="Kohler A."/>
            <person name="Krizsan K."/>
            <person name="Balestrini R."/>
            <person name="Da Silva C."/>
            <person name="Montanini B."/>
            <person name="Hainaut M."/>
            <person name="Levati E."/>
            <person name="Barry K.W."/>
            <person name="Belfiori B."/>
            <person name="Cichocki N."/>
            <person name="Clum A."/>
            <person name="Dockter R.B."/>
            <person name="Fauchery L."/>
            <person name="Guy J."/>
            <person name="Iotti M."/>
            <person name="Le Tacon F."/>
            <person name="Lindquist E.A."/>
            <person name="Lipzen A."/>
            <person name="Malagnac F."/>
            <person name="Mello A."/>
            <person name="Molinier V."/>
            <person name="Miyauchi S."/>
            <person name="Poulain J."/>
            <person name="Riccioni C."/>
            <person name="Rubini A."/>
            <person name="Sitrit Y."/>
            <person name="Splivallo R."/>
            <person name="Traeger S."/>
            <person name="Wang M."/>
            <person name="Zifcakova L."/>
            <person name="Wipf D."/>
            <person name="Zambonelli A."/>
            <person name="Paolocci F."/>
            <person name="Nowrousian M."/>
            <person name="Ottonello S."/>
            <person name="Baldrian P."/>
            <person name="Spatafora J.W."/>
            <person name="Henrissat B."/>
            <person name="Nagy L.G."/>
            <person name="Aury J.M."/>
            <person name="Wincker P."/>
            <person name="Grigoriev I.V."/>
            <person name="Bonfante P."/>
            <person name="Martin F.M."/>
        </authorList>
    </citation>
    <scope>NUCLEOTIDE SEQUENCE [LARGE SCALE GENOMIC DNA]</scope>
    <source>
        <strain evidence="1 2">ATCC MYA-4762</strain>
    </source>
</reference>
<gene>
    <name evidence="1" type="ORF">L211DRAFT_847171</name>
</gene>
<dbReference type="EMBL" id="ML121534">
    <property type="protein sequence ID" value="RPB26540.1"/>
    <property type="molecule type" value="Genomic_DNA"/>
</dbReference>
<name>A0A3N4LUR3_9PEZI</name>
<dbReference type="Proteomes" id="UP000267821">
    <property type="component" value="Unassembled WGS sequence"/>
</dbReference>
<evidence type="ECO:0000313" key="2">
    <source>
        <dbReference type="Proteomes" id="UP000267821"/>
    </source>
</evidence>
<proteinExistence type="predicted"/>
<protein>
    <submittedName>
        <fullName evidence="1">Uncharacterized protein</fullName>
    </submittedName>
</protein>
<sequence>MPIQATTFTFTPTPTSSSPEQLVRLLSIYPILQAILSYSHRSNIINLASTCRIVHFTLTTNVGPLCKPFPRCTECVKPCTLCQTLVCKDCGQETFELQKPAEQMSEYRYPYALVCGRTPASREEISVFLQQVYYRWGLGLMRQRIEHSYFCELCFPKHLPNMGKRVSEDRPEWVGHDMINIERALNRNLFQATWRILSVMDLKWEDVPHADDTCTCGRFNTGCEASPHLVRAESLPVESELAAFVWLPLRVRSGVPDAQAKVPIYVLDMLPERGEAGGSGVCS</sequence>
<evidence type="ECO:0000313" key="1">
    <source>
        <dbReference type="EMBL" id="RPB26540.1"/>
    </source>
</evidence>
<organism evidence="1 2">
    <name type="scientific">Terfezia boudieri ATCC MYA-4762</name>
    <dbReference type="NCBI Taxonomy" id="1051890"/>
    <lineage>
        <taxon>Eukaryota</taxon>
        <taxon>Fungi</taxon>
        <taxon>Dikarya</taxon>
        <taxon>Ascomycota</taxon>
        <taxon>Pezizomycotina</taxon>
        <taxon>Pezizomycetes</taxon>
        <taxon>Pezizales</taxon>
        <taxon>Pezizaceae</taxon>
        <taxon>Terfezia</taxon>
    </lineage>
</organism>